<dbReference type="CDD" id="cd09487">
    <property type="entry name" value="SAM_superfamily"/>
    <property type="match status" value="1"/>
</dbReference>
<name>A0A2P6NSV9_9EUKA</name>
<protein>
    <recommendedName>
        <fullName evidence="4">SAM domain-containing protein</fullName>
    </recommendedName>
</protein>
<keyword evidence="2" id="KW-0677">Repeat</keyword>
<dbReference type="InParanoid" id="A0A2P6NSV9"/>
<dbReference type="Gene3D" id="1.10.150.50">
    <property type="entry name" value="Transcription Factor, Ets-1"/>
    <property type="match status" value="1"/>
</dbReference>
<dbReference type="PANTHER" id="PTHR46093">
    <property type="entry name" value="ACYL-COA-BINDING DOMAIN-CONTAINING PROTEIN 5"/>
    <property type="match status" value="1"/>
</dbReference>
<reference evidence="5 6" key="1">
    <citation type="journal article" date="2018" name="Genome Biol. Evol.">
        <title>Multiple Roots of Fruiting Body Formation in Amoebozoa.</title>
        <authorList>
            <person name="Hillmann F."/>
            <person name="Forbes G."/>
            <person name="Novohradska S."/>
            <person name="Ferling I."/>
            <person name="Riege K."/>
            <person name="Groth M."/>
            <person name="Westermann M."/>
            <person name="Marz M."/>
            <person name="Spaller T."/>
            <person name="Winckler T."/>
            <person name="Schaap P."/>
            <person name="Glockner G."/>
        </authorList>
    </citation>
    <scope>NUCLEOTIDE SEQUENCE [LARGE SCALE GENOMIC DNA]</scope>
    <source>
        <strain evidence="5 6">Jena</strain>
    </source>
</reference>
<dbReference type="SUPFAM" id="SSF117281">
    <property type="entry name" value="Kelch motif"/>
    <property type="match status" value="1"/>
</dbReference>
<dbReference type="SUPFAM" id="SSF47769">
    <property type="entry name" value="SAM/Pointed domain"/>
    <property type="match status" value="1"/>
</dbReference>
<dbReference type="Pfam" id="PF00536">
    <property type="entry name" value="SAM_1"/>
    <property type="match status" value="1"/>
</dbReference>
<keyword evidence="1" id="KW-0880">Kelch repeat</keyword>
<evidence type="ECO:0000256" key="3">
    <source>
        <dbReference type="SAM" id="MobiDB-lite"/>
    </source>
</evidence>
<proteinExistence type="predicted"/>
<evidence type="ECO:0000313" key="5">
    <source>
        <dbReference type="EMBL" id="PRP87047.1"/>
    </source>
</evidence>
<dbReference type="PANTHER" id="PTHR46093:SF18">
    <property type="entry name" value="FIBRONECTIN TYPE-III DOMAIN-CONTAINING PROTEIN"/>
    <property type="match status" value="1"/>
</dbReference>
<dbReference type="SUPFAM" id="SSF50965">
    <property type="entry name" value="Galactose oxidase, central domain"/>
    <property type="match status" value="1"/>
</dbReference>
<keyword evidence="6" id="KW-1185">Reference proteome</keyword>
<accession>A0A2P6NSV9</accession>
<sequence length="874" mass="97644">MSWVRPPIVGSVRPTPRCAHAATSNNTCLYLFGGWGSTKKFLDDFYIYHLEGGYWTKPTTTGTPPSARAGHTMTLVDNKIYLFGGGDERSYMNDLYIFDIDQLEWQQAYVKGLTPAARSRHTASRISSGILIFGGGDDGRTQNDLFLLDLVVMEWKNIKLDGPSPSPRWGHSVSPASDQNLIFFGGHSGTDMLQDLWMLNTEDFIWQQLKPNGAIGVSDSQPPTYPSKRAGHVSAPIGRRIFFFGGGDGVGNVFNDVWILDMTSPDMHWSNPTLSGNAPTPRGAHTINVIGSKLIMFGGGDQQKRKVDTYILDIEEVNNRIVEGKARRKRITSRSRSEIPDVAAWLNDNGMRQYTDRFQAEEITIDTLPLLTEEHLKDMGVTPLGHRLRLLSSIKTLEEKGGREKTEATNQMKHLSESVRNLTLQTSELNRSLSTLHGDLSRLFTEEQLAVGSPPARGTPSRKSNWADEFNFTTLGNPRTSARSATIRPRCGGTLEIEGRKKESNAILFASNREGSHSLVFSSCCHSMMASATPLSFAKPQMATSESLQTNVSEELLTRLSEAEYENEARCTLHTWCAMHERAAELDVGLMLSDVAIEGIQIIRPFGEPSHSRDEVLERIRSLPSESQHAHHIVKLEVKRPNVGQKGKFRAEMLYQGRSEAGNVINGLLAYDVKTDIKSAAARITRISEIKVGLLEHPTTTEFKDNFCVNRVTSLVYYWACLLRLQATDPISGFFSTNTEPHLWHDGRTVSSLQLWTWYKRTQNLFAASAYGVEDLQIKETDSRKYATSFLITLEGVNRVTGRLESVRVRHQWILEENYSRWPTLKEWRSRTESSLGQTGATSKRKSDGSMSNPNKVACTEAATVMQSLNGTRS</sequence>
<dbReference type="STRING" id="1890364.A0A2P6NSV9"/>
<dbReference type="Gene3D" id="2.120.10.80">
    <property type="entry name" value="Kelch-type beta propeller"/>
    <property type="match status" value="2"/>
</dbReference>
<evidence type="ECO:0000259" key="4">
    <source>
        <dbReference type="PROSITE" id="PS50105"/>
    </source>
</evidence>
<feature type="region of interest" description="Disordered" evidence="3">
    <location>
        <begin position="833"/>
        <end position="860"/>
    </location>
</feature>
<evidence type="ECO:0000256" key="1">
    <source>
        <dbReference type="ARBA" id="ARBA00022441"/>
    </source>
</evidence>
<feature type="domain" description="SAM" evidence="4">
    <location>
        <begin position="337"/>
        <end position="400"/>
    </location>
</feature>
<dbReference type="Pfam" id="PF24681">
    <property type="entry name" value="Kelch_KLHDC2_KLHL20_DRC7"/>
    <property type="match status" value="2"/>
</dbReference>
<dbReference type="InterPro" id="IPR011043">
    <property type="entry name" value="Gal_Oxase/kelch_b-propeller"/>
</dbReference>
<evidence type="ECO:0000313" key="6">
    <source>
        <dbReference type="Proteomes" id="UP000241769"/>
    </source>
</evidence>
<dbReference type="AlphaFoldDB" id="A0A2P6NSV9"/>
<evidence type="ECO:0000256" key="2">
    <source>
        <dbReference type="ARBA" id="ARBA00022737"/>
    </source>
</evidence>
<dbReference type="OrthoDB" id="18516at2759"/>
<dbReference type="PROSITE" id="PS50105">
    <property type="entry name" value="SAM_DOMAIN"/>
    <property type="match status" value="1"/>
</dbReference>
<dbReference type="EMBL" id="MDYQ01000023">
    <property type="protein sequence ID" value="PRP87047.1"/>
    <property type="molecule type" value="Genomic_DNA"/>
</dbReference>
<comment type="caution">
    <text evidence="5">The sequence shown here is derived from an EMBL/GenBank/DDBJ whole genome shotgun (WGS) entry which is preliminary data.</text>
</comment>
<organism evidence="5 6">
    <name type="scientific">Planoprotostelium fungivorum</name>
    <dbReference type="NCBI Taxonomy" id="1890364"/>
    <lineage>
        <taxon>Eukaryota</taxon>
        <taxon>Amoebozoa</taxon>
        <taxon>Evosea</taxon>
        <taxon>Variosea</taxon>
        <taxon>Cavosteliida</taxon>
        <taxon>Cavosteliaceae</taxon>
        <taxon>Planoprotostelium</taxon>
    </lineage>
</organism>
<gene>
    <name evidence="5" type="ORF">PROFUN_04783</name>
</gene>
<dbReference type="InterPro" id="IPR015915">
    <property type="entry name" value="Kelch-typ_b-propeller"/>
</dbReference>
<dbReference type="SMART" id="SM00454">
    <property type="entry name" value="SAM"/>
    <property type="match status" value="1"/>
</dbReference>
<feature type="compositionally biased region" description="Polar residues" evidence="3">
    <location>
        <begin position="833"/>
        <end position="842"/>
    </location>
</feature>
<dbReference type="InterPro" id="IPR013761">
    <property type="entry name" value="SAM/pointed_sf"/>
</dbReference>
<dbReference type="InterPro" id="IPR001660">
    <property type="entry name" value="SAM"/>
</dbReference>
<dbReference type="Proteomes" id="UP000241769">
    <property type="component" value="Unassembled WGS sequence"/>
</dbReference>